<protein>
    <recommendedName>
        <fullName evidence="4">Heme ABC transporter</fullName>
    </recommendedName>
</protein>
<dbReference type="AlphaFoldDB" id="A0A6G1X461"/>
<dbReference type="Proteomes" id="UP000480185">
    <property type="component" value="Unassembled WGS sequence"/>
</dbReference>
<evidence type="ECO:0008006" key="4">
    <source>
        <dbReference type="Google" id="ProtNLM"/>
    </source>
</evidence>
<evidence type="ECO:0000313" key="2">
    <source>
        <dbReference type="EMBL" id="MRG85709.1"/>
    </source>
</evidence>
<keyword evidence="1" id="KW-1133">Transmembrane helix</keyword>
<evidence type="ECO:0000313" key="3">
    <source>
        <dbReference type="Proteomes" id="UP000480185"/>
    </source>
</evidence>
<keyword evidence="1" id="KW-0472">Membrane</keyword>
<keyword evidence="1" id="KW-0812">Transmembrane</keyword>
<reference evidence="2 3" key="1">
    <citation type="submission" date="2019-11" db="EMBL/GenBank/DDBJ databases">
        <authorList>
            <person name="Li J."/>
        </authorList>
    </citation>
    <scope>NUCLEOTIDE SEQUENCE [LARGE SCALE GENOMIC DNA]</scope>
    <source>
        <strain evidence="2 3">J4</strain>
    </source>
</reference>
<accession>A0A6G1X461</accession>
<dbReference type="RefSeq" id="WP_153727623.1">
    <property type="nucleotide sequence ID" value="NZ_WJNH01000002.1"/>
</dbReference>
<keyword evidence="3" id="KW-1185">Reference proteome</keyword>
<evidence type="ECO:0000256" key="1">
    <source>
        <dbReference type="SAM" id="Phobius"/>
    </source>
</evidence>
<dbReference type="EMBL" id="WJNH01000002">
    <property type="protein sequence ID" value="MRG85709.1"/>
    <property type="molecule type" value="Genomic_DNA"/>
</dbReference>
<sequence>MNHPQNNREENRNVEVWEDLVYIKELVLSIVICSVTTLGGYFIAPDESSQPLFYGLTGALLGFIIASILIKPKRIFNEVEGEDV</sequence>
<dbReference type="OrthoDB" id="1924966at2"/>
<organism evidence="2 3">
    <name type="scientific">Salinibacillus xinjiangensis</name>
    <dbReference type="NCBI Taxonomy" id="1229268"/>
    <lineage>
        <taxon>Bacteria</taxon>
        <taxon>Bacillati</taxon>
        <taxon>Bacillota</taxon>
        <taxon>Bacilli</taxon>
        <taxon>Bacillales</taxon>
        <taxon>Bacillaceae</taxon>
        <taxon>Salinibacillus</taxon>
    </lineage>
</organism>
<comment type="caution">
    <text evidence="2">The sequence shown here is derived from an EMBL/GenBank/DDBJ whole genome shotgun (WGS) entry which is preliminary data.</text>
</comment>
<gene>
    <name evidence="2" type="ORF">GH754_05090</name>
</gene>
<name>A0A6G1X461_9BACI</name>
<feature type="transmembrane region" description="Helical" evidence="1">
    <location>
        <begin position="50"/>
        <end position="70"/>
    </location>
</feature>
<proteinExistence type="predicted"/>
<feature type="transmembrane region" description="Helical" evidence="1">
    <location>
        <begin position="21"/>
        <end position="44"/>
    </location>
</feature>